<dbReference type="STRING" id="320771.Cflav_PD5058"/>
<feature type="transmembrane region" description="Helical" evidence="1">
    <location>
        <begin position="12"/>
        <end position="33"/>
    </location>
</feature>
<accession>B9XBV5</accession>
<organism evidence="2 3">
    <name type="scientific">Pedosphaera parvula (strain Ellin514)</name>
    <dbReference type="NCBI Taxonomy" id="320771"/>
    <lineage>
        <taxon>Bacteria</taxon>
        <taxon>Pseudomonadati</taxon>
        <taxon>Verrucomicrobiota</taxon>
        <taxon>Pedosphaerae</taxon>
        <taxon>Pedosphaerales</taxon>
        <taxon>Pedosphaeraceae</taxon>
        <taxon>Pedosphaera</taxon>
    </lineage>
</organism>
<dbReference type="Proteomes" id="UP000003688">
    <property type="component" value="Unassembled WGS sequence"/>
</dbReference>
<proteinExistence type="predicted"/>
<keyword evidence="1" id="KW-1133">Transmembrane helix</keyword>
<evidence type="ECO:0000313" key="2">
    <source>
        <dbReference type="EMBL" id="EEF62423.1"/>
    </source>
</evidence>
<dbReference type="EMBL" id="ABOX02000004">
    <property type="protein sequence ID" value="EEF62423.1"/>
    <property type="molecule type" value="Genomic_DNA"/>
</dbReference>
<keyword evidence="1" id="KW-0812">Transmembrane</keyword>
<keyword evidence="1" id="KW-0472">Membrane</keyword>
<reference evidence="2 3" key="1">
    <citation type="journal article" date="2011" name="J. Bacteriol.">
        <title>Genome sequence of 'Pedosphaera parvula' Ellin514, an aerobic Verrucomicrobial isolate from pasture soil.</title>
        <authorList>
            <person name="Kant R."/>
            <person name="van Passel M.W."/>
            <person name="Sangwan P."/>
            <person name="Palva A."/>
            <person name="Lucas S."/>
            <person name="Copeland A."/>
            <person name="Lapidus A."/>
            <person name="Glavina Del Rio T."/>
            <person name="Dalin E."/>
            <person name="Tice H."/>
            <person name="Bruce D."/>
            <person name="Goodwin L."/>
            <person name="Pitluck S."/>
            <person name="Chertkov O."/>
            <person name="Larimer F.W."/>
            <person name="Land M.L."/>
            <person name="Hauser L."/>
            <person name="Brettin T.S."/>
            <person name="Detter J.C."/>
            <person name="Han S."/>
            <person name="de Vos W.M."/>
            <person name="Janssen P.H."/>
            <person name="Smidt H."/>
        </authorList>
    </citation>
    <scope>NUCLEOTIDE SEQUENCE [LARGE SCALE GENOMIC DNA]</scope>
    <source>
        <strain evidence="2 3">Ellin514</strain>
    </source>
</reference>
<evidence type="ECO:0000313" key="3">
    <source>
        <dbReference type="Proteomes" id="UP000003688"/>
    </source>
</evidence>
<gene>
    <name evidence="2" type="ORF">Cflav_PD5058</name>
</gene>
<dbReference type="OrthoDB" id="9853900at2"/>
<protein>
    <recommendedName>
        <fullName evidence="4">Fimbrial assembly family protein</fullName>
    </recommendedName>
</protein>
<dbReference type="RefSeq" id="WP_007413303.1">
    <property type="nucleotide sequence ID" value="NZ_ABOX02000004.1"/>
</dbReference>
<dbReference type="AlphaFoldDB" id="B9XBV5"/>
<comment type="caution">
    <text evidence="2">The sequence shown here is derived from an EMBL/GenBank/DDBJ whole genome shotgun (WGS) entry which is preliminary data.</text>
</comment>
<keyword evidence="3" id="KW-1185">Reference proteome</keyword>
<name>B9XBV5_PEDPL</name>
<sequence precursor="true">MKKISKEKRTHMVLVAMVVAGIIAGLWFGLISYQNTKLNEVSKKIGELDQQMQTVLKTVADAKKLNSDLNGCSQKLDLIETTMASGDLFSWIVSSLKQFNVPSYRVEVPQFGAPAVADVTMFPSFPYKQATVGIGGTAFYYDFGKFLADLENHFPHMRVQNLTLEPSPGNNPDEKERLAFRMEIVTLVKP</sequence>
<evidence type="ECO:0000256" key="1">
    <source>
        <dbReference type="SAM" id="Phobius"/>
    </source>
</evidence>
<evidence type="ECO:0008006" key="4">
    <source>
        <dbReference type="Google" id="ProtNLM"/>
    </source>
</evidence>